<protein>
    <submittedName>
        <fullName evidence="2">Resolvase, N terminal domain</fullName>
    </submittedName>
</protein>
<organism evidence="2 3">
    <name type="scientific">Nitrosovibrio tenuis</name>
    <dbReference type="NCBI Taxonomy" id="1233"/>
    <lineage>
        <taxon>Bacteria</taxon>
        <taxon>Pseudomonadati</taxon>
        <taxon>Pseudomonadota</taxon>
        <taxon>Betaproteobacteria</taxon>
        <taxon>Nitrosomonadales</taxon>
        <taxon>Nitrosomonadaceae</taxon>
        <taxon>Nitrosovibrio</taxon>
    </lineage>
</organism>
<name>A0A1H7IDJ3_9PROT</name>
<accession>A0A1H7IDJ3</accession>
<dbReference type="EMBL" id="FOBH01000002">
    <property type="protein sequence ID" value="SEK60529.1"/>
    <property type="molecule type" value="Genomic_DNA"/>
</dbReference>
<feature type="domain" description="Resolvase/invertase-type recombinase catalytic" evidence="1">
    <location>
        <begin position="14"/>
        <end position="56"/>
    </location>
</feature>
<dbReference type="AlphaFoldDB" id="A0A1H7IDJ3"/>
<dbReference type="SUPFAM" id="SSF53041">
    <property type="entry name" value="Resolvase-like"/>
    <property type="match status" value="1"/>
</dbReference>
<dbReference type="GO" id="GO:0003677">
    <property type="term" value="F:DNA binding"/>
    <property type="evidence" value="ECO:0007669"/>
    <property type="project" value="InterPro"/>
</dbReference>
<keyword evidence="3" id="KW-1185">Reference proteome</keyword>
<reference evidence="2 3" key="1">
    <citation type="submission" date="2016-10" db="EMBL/GenBank/DDBJ databases">
        <authorList>
            <person name="de Groot N.N."/>
        </authorList>
    </citation>
    <scope>NUCLEOTIDE SEQUENCE [LARGE SCALE GENOMIC DNA]</scope>
    <source>
        <strain evidence="2 3">Nv1</strain>
    </source>
</reference>
<gene>
    <name evidence="2" type="ORF">SAMN05216387_102137</name>
</gene>
<sequence>MVTANFAFPLTFVLNGAHQGLKSLQNPIDTHSPSGKLVFRIFAALTEFERGVIREQGARKQSLCLPQRRLIHQGDLFPQFKYPILPIVLCVEPRECLFEGGVVPALRQPRGVMNQTQGA</sequence>
<dbReference type="InterPro" id="IPR036162">
    <property type="entry name" value="Resolvase-like_N_sf"/>
</dbReference>
<dbReference type="InterPro" id="IPR006119">
    <property type="entry name" value="Resolv_N"/>
</dbReference>
<evidence type="ECO:0000259" key="1">
    <source>
        <dbReference type="Pfam" id="PF00239"/>
    </source>
</evidence>
<dbReference type="Pfam" id="PF00239">
    <property type="entry name" value="Resolvase"/>
    <property type="match status" value="1"/>
</dbReference>
<dbReference type="STRING" id="1233.SAMN05216387_102137"/>
<dbReference type="Proteomes" id="UP000198620">
    <property type="component" value="Unassembled WGS sequence"/>
</dbReference>
<evidence type="ECO:0000313" key="3">
    <source>
        <dbReference type="Proteomes" id="UP000198620"/>
    </source>
</evidence>
<dbReference type="GO" id="GO:0000150">
    <property type="term" value="F:DNA strand exchange activity"/>
    <property type="evidence" value="ECO:0007669"/>
    <property type="project" value="InterPro"/>
</dbReference>
<proteinExistence type="predicted"/>
<evidence type="ECO:0000313" key="2">
    <source>
        <dbReference type="EMBL" id="SEK60529.1"/>
    </source>
</evidence>